<name>A0A1W1E7P1_9ZZZZ</name>
<reference evidence="1" key="1">
    <citation type="submission" date="2016-10" db="EMBL/GenBank/DDBJ databases">
        <authorList>
            <person name="de Groot N.N."/>
        </authorList>
    </citation>
    <scope>NUCLEOTIDE SEQUENCE</scope>
</reference>
<sequence>MKKPLLLFIIFSLLLLIAGIAYQKYCKAKPDGCKERKVDVNDLGPQEGIDW</sequence>
<dbReference type="EMBL" id="FPIB01000004">
    <property type="protein sequence ID" value="SFV89881.1"/>
    <property type="molecule type" value="Genomic_DNA"/>
</dbReference>
<gene>
    <name evidence="1" type="ORF">MNB_SV-4-717</name>
</gene>
<organism evidence="1">
    <name type="scientific">hydrothermal vent metagenome</name>
    <dbReference type="NCBI Taxonomy" id="652676"/>
    <lineage>
        <taxon>unclassified sequences</taxon>
        <taxon>metagenomes</taxon>
        <taxon>ecological metagenomes</taxon>
    </lineage>
</organism>
<proteinExistence type="predicted"/>
<dbReference type="AlphaFoldDB" id="A0A1W1E7P1"/>
<protein>
    <submittedName>
        <fullName evidence="1">Uncharacterized protein</fullName>
    </submittedName>
</protein>
<evidence type="ECO:0000313" key="1">
    <source>
        <dbReference type="EMBL" id="SFV89881.1"/>
    </source>
</evidence>
<accession>A0A1W1E7P1</accession>